<accession>A0A0V0Z1B1</accession>
<dbReference type="EMBL" id="JYDQ01000872">
    <property type="protein sequence ID" value="KRY06240.1"/>
    <property type="molecule type" value="Genomic_DNA"/>
</dbReference>
<dbReference type="AlphaFoldDB" id="A0A0V0Z1B1"/>
<organism evidence="3 4">
    <name type="scientific">Trichinella patagoniensis</name>
    <dbReference type="NCBI Taxonomy" id="990121"/>
    <lineage>
        <taxon>Eukaryota</taxon>
        <taxon>Metazoa</taxon>
        <taxon>Ecdysozoa</taxon>
        <taxon>Nematoda</taxon>
        <taxon>Enoplea</taxon>
        <taxon>Dorylaimia</taxon>
        <taxon>Trichinellida</taxon>
        <taxon>Trichinellidae</taxon>
        <taxon>Trichinella</taxon>
    </lineage>
</organism>
<evidence type="ECO:0000313" key="2">
    <source>
        <dbReference type="EMBL" id="KRY05783.1"/>
    </source>
</evidence>
<reference evidence="3 4" key="1">
    <citation type="submission" date="2015-01" db="EMBL/GenBank/DDBJ databases">
        <title>Evolution of Trichinella species and genotypes.</title>
        <authorList>
            <person name="Korhonen P.K."/>
            <person name="Edoardo P."/>
            <person name="Giuseppe L.R."/>
            <person name="Gasser R.B."/>
        </authorList>
    </citation>
    <scope>NUCLEOTIDE SEQUENCE [LARGE SCALE GENOMIC DNA]</scope>
    <source>
        <strain evidence="3">ISS2496</strain>
    </source>
</reference>
<name>A0A0V0Z1B1_9BILA</name>
<protein>
    <submittedName>
        <fullName evidence="3">Uncharacterized protein</fullName>
    </submittedName>
</protein>
<feature type="region of interest" description="Disordered" evidence="1">
    <location>
        <begin position="37"/>
        <end position="56"/>
    </location>
</feature>
<comment type="caution">
    <text evidence="3">The sequence shown here is derived from an EMBL/GenBank/DDBJ whole genome shotgun (WGS) entry which is preliminary data.</text>
</comment>
<gene>
    <name evidence="2" type="ORF">T12_15114</name>
    <name evidence="3" type="ORF">T12_2148</name>
</gene>
<keyword evidence="4" id="KW-1185">Reference proteome</keyword>
<evidence type="ECO:0000313" key="3">
    <source>
        <dbReference type="EMBL" id="KRY06240.1"/>
    </source>
</evidence>
<sequence>MVLDKVRSSEVGPLPETDRPYRQSMLRRTRLLLLEHSAPPTRARAQSPGRNRGADAKLPGWRWRMLDPHVSFYRTFFPLQELSAGCAMSERLRTAMTNTLRFRSLPLCVPVGCRFVGAAASEVAQATAIKTAVSSCLSSFRESLLNSRIHRWTGSLQFSPVLDYRCATAASGENLLQTA</sequence>
<feature type="region of interest" description="Disordered" evidence="1">
    <location>
        <begin position="1"/>
        <end position="20"/>
    </location>
</feature>
<evidence type="ECO:0000256" key="1">
    <source>
        <dbReference type="SAM" id="MobiDB-lite"/>
    </source>
</evidence>
<dbReference type="EMBL" id="JYDQ01001111">
    <property type="protein sequence ID" value="KRY05783.1"/>
    <property type="molecule type" value="Genomic_DNA"/>
</dbReference>
<proteinExistence type="predicted"/>
<evidence type="ECO:0000313" key="4">
    <source>
        <dbReference type="Proteomes" id="UP000054783"/>
    </source>
</evidence>
<dbReference type="Proteomes" id="UP000054783">
    <property type="component" value="Unassembled WGS sequence"/>
</dbReference>